<keyword evidence="2" id="KW-0812">Transmembrane</keyword>
<keyword evidence="2" id="KW-0472">Membrane</keyword>
<keyword evidence="2" id="KW-1133">Transmembrane helix</keyword>
<feature type="region of interest" description="Disordered" evidence="1">
    <location>
        <begin position="44"/>
        <end position="64"/>
    </location>
</feature>
<sequence>MTSLHQPLLGRPDVSALCSRQCTGLAIHAAPTCRQGRAFQQRNSRSCRLRTKAENSTQQTNNAEDLEAQMEDFLKRQQEQESGQALAESQLPEEQAPVGTSEVSDEDAKRMCREIVKIARVLSTKRDMGLNELKLTVAVEDPRVKERRSMGIEEGDYGCSRDEMAAALVDVSEGRIPKDRIALRALYTDLKDWPFVGNEGELNEEGSSANYGGITNTGVQGGGQRTQQPRKMGRDPNEKPKNLTDMLPDWVGYSAVYAVSLIPFFIGAAVIAILFFNSLR</sequence>
<dbReference type="EMBL" id="JALJOS010000036">
    <property type="protein sequence ID" value="KAK9821699.1"/>
    <property type="molecule type" value="Genomic_DNA"/>
</dbReference>
<evidence type="ECO:0000313" key="4">
    <source>
        <dbReference type="Proteomes" id="UP001438707"/>
    </source>
</evidence>
<feature type="region of interest" description="Disordered" evidence="1">
    <location>
        <begin position="76"/>
        <end position="106"/>
    </location>
</feature>
<feature type="compositionally biased region" description="Polar residues" evidence="1">
    <location>
        <begin position="54"/>
        <end position="63"/>
    </location>
</feature>
<accession>A0AAW1QJV3</accession>
<name>A0AAW1QJV3_9CHLO</name>
<organism evidence="3 4">
    <name type="scientific">Apatococcus lobatus</name>
    <dbReference type="NCBI Taxonomy" id="904363"/>
    <lineage>
        <taxon>Eukaryota</taxon>
        <taxon>Viridiplantae</taxon>
        <taxon>Chlorophyta</taxon>
        <taxon>core chlorophytes</taxon>
        <taxon>Trebouxiophyceae</taxon>
        <taxon>Chlorellales</taxon>
        <taxon>Chlorellaceae</taxon>
        <taxon>Apatococcus</taxon>
    </lineage>
</organism>
<evidence type="ECO:0000256" key="1">
    <source>
        <dbReference type="SAM" id="MobiDB-lite"/>
    </source>
</evidence>
<comment type="caution">
    <text evidence="3">The sequence shown here is derived from an EMBL/GenBank/DDBJ whole genome shotgun (WGS) entry which is preliminary data.</text>
</comment>
<feature type="transmembrane region" description="Helical" evidence="2">
    <location>
        <begin position="250"/>
        <end position="276"/>
    </location>
</feature>
<keyword evidence="4" id="KW-1185">Reference proteome</keyword>
<dbReference type="Proteomes" id="UP001438707">
    <property type="component" value="Unassembled WGS sequence"/>
</dbReference>
<evidence type="ECO:0008006" key="5">
    <source>
        <dbReference type="Google" id="ProtNLM"/>
    </source>
</evidence>
<feature type="compositionally biased region" description="Basic and acidic residues" evidence="1">
    <location>
        <begin position="232"/>
        <end position="242"/>
    </location>
</feature>
<evidence type="ECO:0000256" key="2">
    <source>
        <dbReference type="SAM" id="Phobius"/>
    </source>
</evidence>
<dbReference type="AlphaFoldDB" id="A0AAW1QJV3"/>
<reference evidence="3 4" key="1">
    <citation type="journal article" date="2024" name="Nat. Commun.">
        <title>Phylogenomics reveals the evolutionary origins of lichenization in chlorophyte algae.</title>
        <authorList>
            <person name="Puginier C."/>
            <person name="Libourel C."/>
            <person name="Otte J."/>
            <person name="Skaloud P."/>
            <person name="Haon M."/>
            <person name="Grisel S."/>
            <person name="Petersen M."/>
            <person name="Berrin J.G."/>
            <person name="Delaux P.M."/>
            <person name="Dal Grande F."/>
            <person name="Keller J."/>
        </authorList>
    </citation>
    <scope>NUCLEOTIDE SEQUENCE [LARGE SCALE GENOMIC DNA]</scope>
    <source>
        <strain evidence="3 4">SAG 2145</strain>
    </source>
</reference>
<feature type="region of interest" description="Disordered" evidence="1">
    <location>
        <begin position="213"/>
        <end position="243"/>
    </location>
</feature>
<gene>
    <name evidence="3" type="ORF">WJX74_010108</name>
</gene>
<proteinExistence type="predicted"/>
<evidence type="ECO:0000313" key="3">
    <source>
        <dbReference type="EMBL" id="KAK9821699.1"/>
    </source>
</evidence>
<protein>
    <recommendedName>
        <fullName evidence="5">Ycf3-interacting protein 1, chloroplastic</fullName>
    </recommendedName>
</protein>